<dbReference type="SUPFAM" id="SSF57850">
    <property type="entry name" value="RING/U-box"/>
    <property type="match status" value="4"/>
</dbReference>
<dbReference type="SUPFAM" id="SSF54495">
    <property type="entry name" value="UBC-like"/>
    <property type="match status" value="1"/>
</dbReference>
<keyword evidence="4" id="KW-0479">Metal-binding</keyword>
<dbReference type="PROSITE" id="PS50089">
    <property type="entry name" value="ZF_RING_2"/>
    <property type="match status" value="1"/>
</dbReference>
<evidence type="ECO:0000259" key="12">
    <source>
        <dbReference type="PROSITE" id="PS50908"/>
    </source>
</evidence>
<evidence type="ECO:0000256" key="8">
    <source>
        <dbReference type="ARBA" id="ARBA00022833"/>
    </source>
</evidence>
<dbReference type="AlphaFoldDB" id="A0A2B4RFQ7"/>
<dbReference type="GO" id="GO:0061630">
    <property type="term" value="F:ubiquitin protein ligase activity"/>
    <property type="evidence" value="ECO:0007669"/>
    <property type="project" value="UniProtKB-EC"/>
</dbReference>
<keyword evidence="8" id="KW-0862">Zinc</keyword>
<accession>A0A2B4RFQ7</accession>
<dbReference type="InterPro" id="IPR006575">
    <property type="entry name" value="RWD_dom"/>
</dbReference>
<dbReference type="InterPro" id="IPR031127">
    <property type="entry name" value="E3_UB_ligase_RBR"/>
</dbReference>
<evidence type="ECO:0000313" key="14">
    <source>
        <dbReference type="EMBL" id="PFX16006.1"/>
    </source>
</evidence>
<dbReference type="CDD" id="cd20341">
    <property type="entry name" value="BRcat_RBR_RNF14"/>
    <property type="match status" value="1"/>
</dbReference>
<dbReference type="GO" id="GO:0008270">
    <property type="term" value="F:zinc ion binding"/>
    <property type="evidence" value="ECO:0007669"/>
    <property type="project" value="UniProtKB-KW"/>
</dbReference>
<protein>
    <recommendedName>
        <fullName evidence="2">RBR-type E3 ubiquitin transferase</fullName>
        <ecNumber evidence="2">2.3.2.31</ecNumber>
    </recommendedName>
</protein>
<feature type="domain" description="RING-type" evidence="13">
    <location>
        <begin position="300"/>
        <end position="545"/>
    </location>
</feature>
<feature type="region of interest" description="Disordered" evidence="10">
    <location>
        <begin position="445"/>
        <end position="482"/>
    </location>
</feature>
<dbReference type="Gene3D" id="3.10.110.10">
    <property type="entry name" value="Ubiquitin Conjugating Enzyme"/>
    <property type="match status" value="1"/>
</dbReference>
<feature type="compositionally biased region" description="Basic and acidic residues" evidence="10">
    <location>
        <begin position="458"/>
        <end position="481"/>
    </location>
</feature>
<dbReference type="SMART" id="SM00591">
    <property type="entry name" value="RWD"/>
    <property type="match status" value="1"/>
</dbReference>
<gene>
    <name evidence="14" type="primary">Rnf14</name>
    <name evidence="14" type="ORF">AWC38_SpisGene19747</name>
</gene>
<evidence type="ECO:0000256" key="7">
    <source>
        <dbReference type="ARBA" id="ARBA00022786"/>
    </source>
</evidence>
<dbReference type="CDD" id="cd23820">
    <property type="entry name" value="RWD_RNF14"/>
    <property type="match status" value="1"/>
</dbReference>
<evidence type="ECO:0000259" key="13">
    <source>
        <dbReference type="PROSITE" id="PS51873"/>
    </source>
</evidence>
<dbReference type="Gene3D" id="3.30.40.10">
    <property type="entry name" value="Zinc/RING finger domain, C3HC4 (zinc finger)"/>
    <property type="match status" value="1"/>
</dbReference>
<keyword evidence="3" id="KW-0808">Transferase</keyword>
<keyword evidence="5" id="KW-0677">Repeat</keyword>
<reference evidence="15" key="1">
    <citation type="journal article" date="2017" name="bioRxiv">
        <title>Comparative analysis of the genomes of Stylophora pistillata and Acropora digitifera provides evidence for extensive differences between species of corals.</title>
        <authorList>
            <person name="Voolstra C.R."/>
            <person name="Li Y."/>
            <person name="Liew Y.J."/>
            <person name="Baumgarten S."/>
            <person name="Zoccola D."/>
            <person name="Flot J.-F."/>
            <person name="Tambutte S."/>
            <person name="Allemand D."/>
            <person name="Aranda M."/>
        </authorList>
    </citation>
    <scope>NUCLEOTIDE SEQUENCE [LARGE SCALE GENOMIC DNA]</scope>
</reference>
<dbReference type="FunFam" id="3.30.40.10:FF:000137">
    <property type="entry name" value="RanBP-type and C3HC4-type zinc finger-containing protein 1"/>
    <property type="match status" value="1"/>
</dbReference>
<evidence type="ECO:0000256" key="3">
    <source>
        <dbReference type="ARBA" id="ARBA00022679"/>
    </source>
</evidence>
<dbReference type="PROSITE" id="PS51873">
    <property type="entry name" value="TRIAD"/>
    <property type="match status" value="1"/>
</dbReference>
<dbReference type="CDD" id="cd20336">
    <property type="entry name" value="Rcat_RBR"/>
    <property type="match status" value="1"/>
</dbReference>
<comment type="catalytic activity">
    <reaction evidence="1">
        <text>[E2 ubiquitin-conjugating enzyme]-S-ubiquitinyl-L-cysteine + [acceptor protein]-L-lysine = [E2 ubiquitin-conjugating enzyme]-L-cysteine + [acceptor protein]-N(6)-ubiquitinyl-L-lysine.</text>
        <dbReference type="EC" id="2.3.2.31"/>
    </reaction>
</comment>
<dbReference type="PANTHER" id="PTHR11685">
    <property type="entry name" value="RBR FAMILY RING FINGER AND IBR DOMAIN-CONTAINING"/>
    <property type="match status" value="1"/>
</dbReference>
<dbReference type="GO" id="GO:0016567">
    <property type="term" value="P:protein ubiquitination"/>
    <property type="evidence" value="ECO:0007669"/>
    <property type="project" value="InterPro"/>
</dbReference>
<dbReference type="InterPro" id="IPR001841">
    <property type="entry name" value="Znf_RING"/>
</dbReference>
<evidence type="ECO:0000259" key="11">
    <source>
        <dbReference type="PROSITE" id="PS50089"/>
    </source>
</evidence>
<organism evidence="14 15">
    <name type="scientific">Stylophora pistillata</name>
    <name type="common">Smooth cauliflower coral</name>
    <dbReference type="NCBI Taxonomy" id="50429"/>
    <lineage>
        <taxon>Eukaryota</taxon>
        <taxon>Metazoa</taxon>
        <taxon>Cnidaria</taxon>
        <taxon>Anthozoa</taxon>
        <taxon>Hexacorallia</taxon>
        <taxon>Scleractinia</taxon>
        <taxon>Astrocoeniina</taxon>
        <taxon>Pocilloporidae</taxon>
        <taxon>Stylophora</taxon>
    </lineage>
</organism>
<evidence type="ECO:0000256" key="6">
    <source>
        <dbReference type="ARBA" id="ARBA00022771"/>
    </source>
</evidence>
<feature type="domain" description="RING-type" evidence="11">
    <location>
        <begin position="304"/>
        <end position="353"/>
    </location>
</feature>
<keyword evidence="15" id="KW-1185">Reference proteome</keyword>
<dbReference type="InterPro" id="IPR044066">
    <property type="entry name" value="TRIAD_supradom"/>
</dbReference>
<proteinExistence type="predicted"/>
<evidence type="ECO:0000256" key="10">
    <source>
        <dbReference type="SAM" id="MobiDB-lite"/>
    </source>
</evidence>
<dbReference type="SMART" id="SM00647">
    <property type="entry name" value="IBR"/>
    <property type="match status" value="3"/>
</dbReference>
<name>A0A2B4RFQ7_STYPI</name>
<evidence type="ECO:0000256" key="9">
    <source>
        <dbReference type="PROSITE-ProRule" id="PRU00175"/>
    </source>
</evidence>
<dbReference type="EMBL" id="LSMT01000586">
    <property type="protein sequence ID" value="PFX16006.1"/>
    <property type="molecule type" value="Genomic_DNA"/>
</dbReference>
<keyword evidence="6 9" id="KW-0863">Zinc-finger</keyword>
<dbReference type="Pfam" id="PF01485">
    <property type="entry name" value="IBR"/>
    <property type="match status" value="2"/>
</dbReference>
<dbReference type="PROSITE" id="PS00518">
    <property type="entry name" value="ZF_RING_1"/>
    <property type="match status" value="1"/>
</dbReference>
<dbReference type="Gene3D" id="1.20.120.1750">
    <property type="match status" value="1"/>
</dbReference>
<dbReference type="Proteomes" id="UP000225706">
    <property type="component" value="Unassembled WGS sequence"/>
</dbReference>
<dbReference type="InterPro" id="IPR016135">
    <property type="entry name" value="UBQ-conjugating_enzyme/RWD"/>
</dbReference>
<evidence type="ECO:0000256" key="1">
    <source>
        <dbReference type="ARBA" id="ARBA00001798"/>
    </source>
</evidence>
<keyword evidence="7" id="KW-0833">Ubl conjugation pathway</keyword>
<evidence type="ECO:0000256" key="2">
    <source>
        <dbReference type="ARBA" id="ARBA00012251"/>
    </source>
</evidence>
<dbReference type="EC" id="2.3.2.31" evidence="2"/>
<dbReference type="InterPro" id="IPR013083">
    <property type="entry name" value="Znf_RING/FYVE/PHD"/>
</dbReference>
<evidence type="ECO:0000313" key="15">
    <source>
        <dbReference type="Proteomes" id="UP000225706"/>
    </source>
</evidence>
<dbReference type="Gene3D" id="2.20.25.20">
    <property type="match status" value="1"/>
</dbReference>
<feature type="domain" description="RWD" evidence="12">
    <location>
        <begin position="18"/>
        <end position="231"/>
    </location>
</feature>
<sequence>MAKCMEVLNEAVLQEQLEEVTVLQSIFQGDLQMLREGGEEGSICFNLMVRVDIPCDKIDCEAFIPIAVGERSARACSSETNSDIESGCHGENNQESKAMGKSGSNIETQLNGSEVSAVDGDGGRPREDSSSTTYSSTAFVGRKPGFSRSLSLQHWRVTADLQHLTPICLTCTFPRLYPAERPPEVSLSCLWLSKDQIQVLRDKLINLWTETPNMPIVFTWADWLQNYAYQHLGLGPHLVLKVDERAVIESEFQSHMDAAENGYKDDELMEKVRIGTNLQTALLTIFEYDLEMQKQEFRQTPHSCKICFDERDGTEFHYLDECQHFFCSECLKAHCELHVESGTVLNLLCPNHDCKSKIPPEILQEVLDADKLERWERLLLTKTLDIMGDVVYCPRCNLAVVIDDDETSRLAHCANCYFAFCTDCHKQWHPTELCFEELSDSEDEETSKKKGKKKKEKKKPETEDAALKRQRRQQEQHKREMSNVSFIRMMKLKGTYQYCPKCRMAVERVSGCDMMHCSQCGASFCWRCGKAIRGYEHFGNCGRDAPHPYPPPREPPEGEVMIERYLKENPKKKLRTKLCPRCHQKCLKENNNNNHLKCWACKTDFCYQCGKEIKVTVTMHFTAASSCTQHSED</sequence>
<dbReference type="InterPro" id="IPR002867">
    <property type="entry name" value="IBR_dom"/>
</dbReference>
<dbReference type="Pfam" id="PF05773">
    <property type="entry name" value="RWD"/>
    <property type="match status" value="1"/>
</dbReference>
<dbReference type="OrthoDB" id="1431934at2759"/>
<evidence type="ECO:0000256" key="4">
    <source>
        <dbReference type="ARBA" id="ARBA00022723"/>
    </source>
</evidence>
<dbReference type="InterPro" id="IPR017907">
    <property type="entry name" value="Znf_RING_CS"/>
</dbReference>
<dbReference type="PROSITE" id="PS50908">
    <property type="entry name" value="RWD"/>
    <property type="match status" value="1"/>
</dbReference>
<feature type="region of interest" description="Disordered" evidence="10">
    <location>
        <begin position="79"/>
        <end position="136"/>
    </location>
</feature>
<feature type="compositionally biased region" description="Polar residues" evidence="10">
    <location>
        <begin position="95"/>
        <end position="114"/>
    </location>
</feature>
<comment type="caution">
    <text evidence="14">The sequence shown here is derived from an EMBL/GenBank/DDBJ whole genome shotgun (WGS) entry which is preliminary data.</text>
</comment>
<evidence type="ECO:0000256" key="5">
    <source>
        <dbReference type="ARBA" id="ARBA00022737"/>
    </source>
</evidence>